<dbReference type="InterPro" id="IPR036291">
    <property type="entry name" value="NAD(P)-bd_dom_sf"/>
</dbReference>
<dbReference type="OrthoDB" id="9786360at2"/>
<dbReference type="Gene3D" id="3.40.50.720">
    <property type="entry name" value="NAD(P)-binding Rossmann-like Domain"/>
    <property type="match status" value="1"/>
</dbReference>
<dbReference type="Pfam" id="PF13561">
    <property type="entry name" value="adh_short_C2"/>
    <property type="match status" value="1"/>
</dbReference>
<dbReference type="Proteomes" id="UP000216151">
    <property type="component" value="Unassembled WGS sequence"/>
</dbReference>
<comment type="similarity">
    <text evidence="1">Belongs to the short-chain dehydrogenases/reductases (SDR) family.</text>
</comment>
<evidence type="ECO:0000313" key="4">
    <source>
        <dbReference type="Proteomes" id="UP000216151"/>
    </source>
</evidence>
<gene>
    <name evidence="3" type="ORF">B8X00_14120</name>
</gene>
<organism evidence="3 4">
    <name type="scientific">Acetobacter fabarum</name>
    <dbReference type="NCBI Taxonomy" id="483199"/>
    <lineage>
        <taxon>Bacteria</taxon>
        <taxon>Pseudomonadati</taxon>
        <taxon>Pseudomonadota</taxon>
        <taxon>Alphaproteobacteria</taxon>
        <taxon>Acetobacterales</taxon>
        <taxon>Acetobacteraceae</taxon>
        <taxon>Acetobacter</taxon>
    </lineage>
</organism>
<dbReference type="PROSITE" id="PS00061">
    <property type="entry name" value="ADH_SHORT"/>
    <property type="match status" value="1"/>
</dbReference>
<dbReference type="AlphaFoldDB" id="A0A269XMN5"/>
<dbReference type="EMBL" id="NCXK01000088">
    <property type="protein sequence ID" value="PAK74644.1"/>
    <property type="molecule type" value="Genomic_DNA"/>
</dbReference>
<proteinExistence type="inferred from homology"/>
<keyword evidence="2" id="KW-0560">Oxidoreductase</keyword>
<reference evidence="3 4" key="1">
    <citation type="submission" date="2017-04" db="EMBL/GenBank/DDBJ databases">
        <title>Kefir bacterial isolates.</title>
        <authorList>
            <person name="Kim Y."/>
            <person name="Blasche S."/>
            <person name="Patil K.R."/>
        </authorList>
    </citation>
    <scope>NUCLEOTIDE SEQUENCE [LARGE SCALE GENOMIC DNA]</scope>
    <source>
        <strain evidence="3 4">KR</strain>
    </source>
</reference>
<dbReference type="NCBIfam" id="NF006597">
    <property type="entry name" value="PRK09134.1"/>
    <property type="match status" value="1"/>
</dbReference>
<dbReference type="PRINTS" id="PR00081">
    <property type="entry name" value="GDHRDH"/>
</dbReference>
<dbReference type="SUPFAM" id="SSF51735">
    <property type="entry name" value="NAD(P)-binding Rossmann-fold domains"/>
    <property type="match status" value="1"/>
</dbReference>
<dbReference type="GO" id="GO:0016491">
    <property type="term" value="F:oxidoreductase activity"/>
    <property type="evidence" value="ECO:0007669"/>
    <property type="project" value="UniProtKB-KW"/>
</dbReference>
<keyword evidence="4" id="KW-1185">Reference proteome</keyword>
<dbReference type="RefSeq" id="WP_095350641.1">
    <property type="nucleotide sequence ID" value="NZ_JAMYZV010000003.1"/>
</dbReference>
<protein>
    <submittedName>
        <fullName evidence="3">Short chain dehydrogenase</fullName>
    </submittedName>
</protein>
<dbReference type="PANTHER" id="PTHR43639:SF1">
    <property type="entry name" value="SHORT-CHAIN DEHYDROGENASE_REDUCTASE FAMILY PROTEIN"/>
    <property type="match status" value="1"/>
</dbReference>
<evidence type="ECO:0000256" key="1">
    <source>
        <dbReference type="ARBA" id="ARBA00006484"/>
    </source>
</evidence>
<dbReference type="InterPro" id="IPR002347">
    <property type="entry name" value="SDR_fam"/>
</dbReference>
<name>A0A269XMN5_9PROT</name>
<evidence type="ECO:0000256" key="2">
    <source>
        <dbReference type="ARBA" id="ARBA00023002"/>
    </source>
</evidence>
<accession>A0A269XMN5</accession>
<dbReference type="PANTHER" id="PTHR43639">
    <property type="entry name" value="OXIDOREDUCTASE, SHORT-CHAIN DEHYDROGENASE/REDUCTASE FAMILY (AFU_ORTHOLOGUE AFUA_5G02870)"/>
    <property type="match status" value="1"/>
</dbReference>
<sequence>MTSRDQNNNARVALVTGGAKRIGAVLSQDLARNGWKVAIQYNHSEQEALELVNSLTSMGYECFAVHADFNNREDVQKLIPAVVERYGAIDVLVNNASNFEYDNIDSLTYDSFDKHMEPNLTAPLFLSRDFARAPGNIDDRCIVNILDHKVKSLNPDFLSYTISKAALLCVTQVLSMAFKSKIRVNAIAPGLTLRSGKQTDEGFERAWRATPLGRSSTPEEISACLSLILSAASMVGQVIYLDGGESLINRVRDIAFDTTVV</sequence>
<comment type="caution">
    <text evidence="3">The sequence shown here is derived from an EMBL/GenBank/DDBJ whole genome shotgun (WGS) entry which is preliminary data.</text>
</comment>
<evidence type="ECO:0000313" key="3">
    <source>
        <dbReference type="EMBL" id="PAK74644.1"/>
    </source>
</evidence>
<dbReference type="InterPro" id="IPR020904">
    <property type="entry name" value="Sc_DH/Rdtase_CS"/>
</dbReference>